<dbReference type="KEGG" id="pog:Pogu_ECE034"/>
<sequence length="48" mass="5330">MVKVVVSTPQGDFEIVTDPAMLEFIDIEINGEVKRIDELVIKSIEIVG</sequence>
<gene>
    <name evidence="1" type="ORF">Pogu_ECE034</name>
</gene>
<evidence type="ECO:0000313" key="2">
    <source>
        <dbReference type="Proteomes" id="UP000009062"/>
    </source>
</evidence>
<reference evidence="1 2" key="1">
    <citation type="submission" date="2012-01" db="EMBL/GenBank/DDBJ databases">
        <title>Complete Genome Sequence of Pyrobaculum oguniense.</title>
        <authorList>
            <person name="Bernick D.L."/>
            <person name="Karplus K."/>
            <person name="Lui L.M."/>
            <person name="Coker J.K.C."/>
            <person name="Murphy J.N."/>
            <person name="Cozen A.E."/>
            <person name="Chan P.P."/>
            <person name="Lowe T.M."/>
        </authorList>
    </citation>
    <scope>NUCLEOTIDE SEQUENCE [LARGE SCALE GENOMIC DNA]</scope>
    <source>
        <strain evidence="1 2">TE7</strain>
        <plasmid evidence="1 2">extrachromosomal element</plasmid>
    </source>
</reference>
<dbReference type="EMBL" id="CP003317">
    <property type="protein sequence ID" value="AFA40861.1"/>
    <property type="molecule type" value="Genomic_DNA"/>
</dbReference>
<proteinExistence type="predicted"/>
<geneLocation type="plasmid" evidence="1 2">
    <name>extrachromosomal element</name>
</geneLocation>
<protein>
    <submittedName>
        <fullName evidence="1">Uncharacterized protein</fullName>
    </submittedName>
</protein>
<evidence type="ECO:0000313" key="1">
    <source>
        <dbReference type="EMBL" id="AFA40861.1"/>
    </source>
</evidence>
<keyword evidence="2" id="KW-1185">Reference proteome</keyword>
<keyword evidence="1" id="KW-0614">Plasmid</keyword>
<dbReference type="Proteomes" id="UP000009062">
    <property type="component" value="Plasmid extrachromosomal element"/>
</dbReference>
<accession>H6QE31</accession>
<dbReference type="HOGENOM" id="CLU_3148123_0_0_2"/>
<organism evidence="1 2">
    <name type="scientific">Pyrobaculum oguniense (strain DSM 13380 / JCM 10595 / TE7)</name>
    <dbReference type="NCBI Taxonomy" id="698757"/>
    <lineage>
        <taxon>Archaea</taxon>
        <taxon>Thermoproteota</taxon>
        <taxon>Thermoprotei</taxon>
        <taxon>Thermoproteales</taxon>
        <taxon>Thermoproteaceae</taxon>
        <taxon>Pyrobaculum</taxon>
    </lineage>
</organism>
<name>H6QE31_PYROT</name>
<dbReference type="AlphaFoldDB" id="H6QE31"/>